<feature type="compositionally biased region" description="Polar residues" evidence="15">
    <location>
        <begin position="340"/>
        <end position="354"/>
    </location>
</feature>
<name>C5FPN6_ARTOC</name>
<dbReference type="RefSeq" id="XP_002846723.1">
    <property type="nucleotide sequence ID" value="XM_002846677.1"/>
</dbReference>
<evidence type="ECO:0000256" key="10">
    <source>
        <dbReference type="ARBA" id="ARBA00022853"/>
    </source>
</evidence>
<keyword evidence="9" id="KW-0949">S-adenosyl-L-methionine</keyword>
<dbReference type="GO" id="GO:0140943">
    <property type="term" value="F:histone H4K20 trimethyltransferase activity"/>
    <property type="evidence" value="ECO:0007669"/>
    <property type="project" value="UniProtKB-EC"/>
</dbReference>
<evidence type="ECO:0000256" key="5">
    <source>
        <dbReference type="ARBA" id="ARBA00015413"/>
    </source>
</evidence>
<dbReference type="OrthoDB" id="6627536at2759"/>
<organism evidence="17 18">
    <name type="scientific">Arthroderma otae (strain ATCC MYA-4605 / CBS 113480)</name>
    <name type="common">Microsporum canis</name>
    <dbReference type="NCBI Taxonomy" id="554155"/>
    <lineage>
        <taxon>Eukaryota</taxon>
        <taxon>Fungi</taxon>
        <taxon>Dikarya</taxon>
        <taxon>Ascomycota</taxon>
        <taxon>Pezizomycotina</taxon>
        <taxon>Eurotiomycetes</taxon>
        <taxon>Eurotiomycetidae</taxon>
        <taxon>Onygenales</taxon>
        <taxon>Arthrodermataceae</taxon>
        <taxon>Microsporum</taxon>
    </lineage>
</organism>
<evidence type="ECO:0000313" key="18">
    <source>
        <dbReference type="Proteomes" id="UP000002035"/>
    </source>
</evidence>
<dbReference type="PANTHER" id="PTHR12977:SF4">
    <property type="entry name" value="HISTONE-LYSINE N-METHYLTRANSFERASE KMT5B"/>
    <property type="match status" value="1"/>
</dbReference>
<keyword evidence="6" id="KW-0158">Chromosome</keyword>
<dbReference type="EC" id="2.1.1.372" evidence="12"/>
<dbReference type="CDD" id="cd10524">
    <property type="entry name" value="SET_Suv4-20-like"/>
    <property type="match status" value="1"/>
</dbReference>
<dbReference type="PROSITE" id="PS51567">
    <property type="entry name" value="SAM_MT43_SUVAR420_1"/>
    <property type="match status" value="1"/>
</dbReference>
<dbReference type="InterPro" id="IPR046341">
    <property type="entry name" value="SET_dom_sf"/>
</dbReference>
<dbReference type="SMART" id="SM00317">
    <property type="entry name" value="SET"/>
    <property type="match status" value="1"/>
</dbReference>
<feature type="region of interest" description="Disordered" evidence="15">
    <location>
        <begin position="264"/>
        <end position="424"/>
    </location>
</feature>
<dbReference type="GO" id="GO:0032259">
    <property type="term" value="P:methylation"/>
    <property type="evidence" value="ECO:0007669"/>
    <property type="project" value="UniProtKB-KW"/>
</dbReference>
<gene>
    <name evidence="17" type="ORF">MCYG_04460</name>
</gene>
<dbReference type="Gene3D" id="2.170.270.10">
    <property type="entry name" value="SET domain"/>
    <property type="match status" value="1"/>
</dbReference>
<feature type="domain" description="SET" evidence="16">
    <location>
        <begin position="115"/>
        <end position="229"/>
    </location>
</feature>
<proteinExistence type="predicted"/>
<evidence type="ECO:0000313" key="17">
    <source>
        <dbReference type="EMBL" id="EEQ31641.1"/>
    </source>
</evidence>
<dbReference type="STRING" id="554155.C5FPN6"/>
<keyword evidence="7 17" id="KW-0489">Methyltransferase</keyword>
<comment type="catalytic activity">
    <reaction evidence="14">
        <text>L-lysyl(20)-[histone H4] + 3 S-adenosyl-L-methionine = N(6),N(6),N(6)-trimethyl-L-lysyl(20)-[histone H4] + 3 S-adenosyl-L-homocysteine + 3 H(+)</text>
        <dbReference type="Rhea" id="RHEA:64456"/>
        <dbReference type="Rhea" id="RHEA-COMP:15554"/>
        <dbReference type="Rhea" id="RHEA-COMP:15998"/>
        <dbReference type="ChEBI" id="CHEBI:15378"/>
        <dbReference type="ChEBI" id="CHEBI:29969"/>
        <dbReference type="ChEBI" id="CHEBI:57856"/>
        <dbReference type="ChEBI" id="CHEBI:59789"/>
        <dbReference type="ChEBI" id="CHEBI:61961"/>
        <dbReference type="EC" id="2.1.1.372"/>
    </reaction>
</comment>
<dbReference type="HOGENOM" id="CLU_013724_0_0_1"/>
<dbReference type="GO" id="GO:0005634">
    <property type="term" value="C:nucleus"/>
    <property type="evidence" value="ECO:0007669"/>
    <property type="project" value="UniProtKB-SubCell"/>
</dbReference>
<dbReference type="OMA" id="FANHDCG"/>
<evidence type="ECO:0000256" key="6">
    <source>
        <dbReference type="ARBA" id="ARBA00022454"/>
    </source>
</evidence>
<evidence type="ECO:0000256" key="1">
    <source>
        <dbReference type="ARBA" id="ARBA00001984"/>
    </source>
</evidence>
<evidence type="ECO:0000256" key="7">
    <source>
        <dbReference type="ARBA" id="ARBA00022603"/>
    </source>
</evidence>
<dbReference type="InterPro" id="IPR001214">
    <property type="entry name" value="SET_dom"/>
</dbReference>
<evidence type="ECO:0000256" key="14">
    <source>
        <dbReference type="ARBA" id="ARBA00048081"/>
    </source>
</evidence>
<feature type="compositionally biased region" description="Basic and acidic residues" evidence="15">
    <location>
        <begin position="307"/>
        <end position="318"/>
    </location>
</feature>
<feature type="region of interest" description="Disordered" evidence="15">
    <location>
        <begin position="579"/>
        <end position="629"/>
    </location>
</feature>
<keyword evidence="18" id="KW-1185">Reference proteome</keyword>
<evidence type="ECO:0000256" key="2">
    <source>
        <dbReference type="ARBA" id="ARBA00004123"/>
    </source>
</evidence>
<dbReference type="GO" id="GO:0005694">
    <property type="term" value="C:chromosome"/>
    <property type="evidence" value="ECO:0007669"/>
    <property type="project" value="UniProtKB-SubCell"/>
</dbReference>
<dbReference type="SUPFAM" id="SSF82199">
    <property type="entry name" value="SET domain"/>
    <property type="match status" value="1"/>
</dbReference>
<accession>C5FPN6</accession>
<evidence type="ECO:0000256" key="12">
    <source>
        <dbReference type="ARBA" id="ARBA00024057"/>
    </source>
</evidence>
<feature type="compositionally biased region" description="Low complexity" evidence="15">
    <location>
        <begin position="381"/>
        <end position="393"/>
    </location>
</feature>
<evidence type="ECO:0000256" key="15">
    <source>
        <dbReference type="SAM" id="MobiDB-lite"/>
    </source>
</evidence>
<sequence>MPRTPTVEKRERLTLSQLATYDDILTDTLVDHAYFWTTIRKNRTKYFPVRGINEENVTSILLHDVIVAKDASKAEKEFLALPGLKKFTDRLRSAREKEWFRRHLRKYISIYLPDCPFEVTTTNRYTILTHEAAVAARKFISAGHPVKYLSGTLVSITKEEETDLDLTKRDFSIVMSTRKKTASLFLGPARFANHDCNANAKLVTRGFESMEVVATRDIEVGDEITVSYGDSYFGEDNCECLCHSCEIAQRNGWSSPTPSRVNNWVNSSSAFSDGSENSPSPLNGSEKHDLEHDSDTSDGFLGKRRKVEHDTMEADPEVKSGSPSSVLDGCSSADNVELPNDSNLPGSDNHQNGCDTTDTPVDDEEPAAIGRDSRDTSIENSSGQSSGSTAATSCLESDIQTTPAPGTTGLITKGPDMSEKATELQKSKLPFPQIIVGDTEETDSSDLSTISEPIDSEATKEALPRPKRRYRKRGLPLPVVEEPPIFKVRVPGDYTKTTVLLVQRCDRWVECQTCSDWFVQGEAYFTRKECPRCERHSKLYGYRWPKTDKEGRRDTEERVMDHRTIHRFLTNDDESRLDRRGRGLGVSTVSTTPDVSETRTETDASEIGDGRRVTRSSRRASRRLEESCA</sequence>
<dbReference type="GeneID" id="9229837"/>
<comment type="function">
    <text evidence="1">Histone methyltransferase that trimethylates 'Lys-20' of histone H4 to form H4K20me3.</text>
</comment>
<dbReference type="Gene3D" id="1.10.10.1700">
    <property type="entry name" value="Histone-lysine N-methyltransferase"/>
    <property type="match status" value="1"/>
</dbReference>
<evidence type="ECO:0000259" key="16">
    <source>
        <dbReference type="PROSITE" id="PS50280"/>
    </source>
</evidence>
<dbReference type="InterPro" id="IPR041938">
    <property type="entry name" value="Hist-Lys_N-MTase_N"/>
</dbReference>
<dbReference type="Proteomes" id="UP000002035">
    <property type="component" value="Unassembled WGS sequence"/>
</dbReference>
<evidence type="ECO:0000256" key="11">
    <source>
        <dbReference type="ARBA" id="ARBA00023242"/>
    </source>
</evidence>
<dbReference type="eggNOG" id="KOG2589">
    <property type="taxonomic scope" value="Eukaryota"/>
</dbReference>
<reference evidence="18" key="1">
    <citation type="journal article" date="2012" name="MBio">
        <title>Comparative genome analysis of Trichophyton rubrum and related dermatophytes reveals candidate genes involved in infection.</title>
        <authorList>
            <person name="Martinez D.A."/>
            <person name="Oliver B.G."/>
            <person name="Graeser Y."/>
            <person name="Goldberg J.M."/>
            <person name="Li W."/>
            <person name="Martinez-Rossi N.M."/>
            <person name="Monod M."/>
            <person name="Shelest E."/>
            <person name="Barton R.C."/>
            <person name="Birch E."/>
            <person name="Brakhage A.A."/>
            <person name="Chen Z."/>
            <person name="Gurr S.J."/>
            <person name="Heiman D."/>
            <person name="Heitman J."/>
            <person name="Kosti I."/>
            <person name="Rossi A."/>
            <person name="Saif S."/>
            <person name="Samalova M."/>
            <person name="Saunders C.W."/>
            <person name="Shea T."/>
            <person name="Summerbell R.C."/>
            <person name="Xu J."/>
            <person name="Young S."/>
            <person name="Zeng Q."/>
            <person name="Birren B.W."/>
            <person name="Cuomo C.A."/>
            <person name="White T.C."/>
        </authorList>
    </citation>
    <scope>NUCLEOTIDE SEQUENCE [LARGE SCALE GENOMIC DNA]</scope>
    <source>
        <strain evidence="18">ATCC MYA-4605 / CBS 113480</strain>
    </source>
</reference>
<dbReference type="PROSITE" id="PS50280">
    <property type="entry name" value="SET"/>
    <property type="match status" value="1"/>
</dbReference>
<dbReference type="EMBL" id="DS995704">
    <property type="protein sequence ID" value="EEQ31641.1"/>
    <property type="molecule type" value="Genomic_DNA"/>
</dbReference>
<dbReference type="InterPro" id="IPR039977">
    <property type="entry name" value="Suv4-20/Set9"/>
</dbReference>
<comment type="subcellular location">
    <subcellularLocation>
        <location evidence="3">Chromosome</location>
    </subcellularLocation>
    <subcellularLocation>
        <location evidence="2">Nucleus</location>
    </subcellularLocation>
</comment>
<dbReference type="PANTHER" id="PTHR12977">
    <property type="entry name" value="SUPPRESSOR OF VARIEGATION 4-20-RELATED"/>
    <property type="match status" value="1"/>
</dbReference>
<evidence type="ECO:0000256" key="13">
    <source>
        <dbReference type="ARBA" id="ARBA00030653"/>
    </source>
</evidence>
<protein>
    <recommendedName>
        <fullName evidence="5">Histone-lysine N-methyltransferase SET9</fullName>
        <ecNumber evidence="12">2.1.1.372</ecNumber>
    </recommendedName>
    <alternativeName>
        <fullName evidence="4">Histone-lysine N-methyltransferase set9</fullName>
    </alternativeName>
    <alternativeName>
        <fullName evidence="13">SET domain protein 9</fullName>
    </alternativeName>
</protein>
<keyword evidence="8 17" id="KW-0808">Transferase</keyword>
<feature type="compositionally biased region" description="Basic and acidic residues" evidence="15">
    <location>
        <begin position="596"/>
        <end position="612"/>
    </location>
</feature>
<evidence type="ECO:0000256" key="3">
    <source>
        <dbReference type="ARBA" id="ARBA00004286"/>
    </source>
</evidence>
<evidence type="ECO:0000256" key="8">
    <source>
        <dbReference type="ARBA" id="ARBA00022679"/>
    </source>
</evidence>
<keyword evidence="10" id="KW-0156">Chromatin regulator</keyword>
<feature type="compositionally biased region" description="Polar residues" evidence="15">
    <location>
        <begin position="264"/>
        <end position="283"/>
    </location>
</feature>
<feature type="compositionally biased region" description="Basic and acidic residues" evidence="15">
    <location>
        <begin position="285"/>
        <end position="295"/>
    </location>
</feature>
<dbReference type="InterPro" id="IPR025783">
    <property type="entry name" value="Set9_fungi"/>
</dbReference>
<keyword evidence="11" id="KW-0539">Nucleus</keyword>
<dbReference type="VEuPathDB" id="FungiDB:MCYG_04460"/>
<dbReference type="Pfam" id="PF00856">
    <property type="entry name" value="SET"/>
    <property type="match status" value="1"/>
</dbReference>
<dbReference type="AlphaFoldDB" id="C5FPN6"/>
<evidence type="ECO:0000256" key="4">
    <source>
        <dbReference type="ARBA" id="ARBA00014232"/>
    </source>
</evidence>
<evidence type="ECO:0000256" key="9">
    <source>
        <dbReference type="ARBA" id="ARBA00022691"/>
    </source>
</evidence>
<feature type="compositionally biased region" description="Polar residues" evidence="15">
    <location>
        <begin position="394"/>
        <end position="405"/>
    </location>
</feature>